<name>A0A432XKW8_9GAMM</name>
<dbReference type="OrthoDB" id="6240840at2"/>
<accession>A0A432XKW8</accession>
<dbReference type="RefSeq" id="WP_092837284.1">
    <property type="nucleotide sequence ID" value="NZ_FPCF01000001.1"/>
</dbReference>
<feature type="signal peptide" evidence="2">
    <location>
        <begin position="1"/>
        <end position="19"/>
    </location>
</feature>
<comment type="caution">
    <text evidence="3">The sequence shown here is derived from an EMBL/GenBank/DDBJ whole genome shotgun (WGS) entry which is preliminary data.</text>
</comment>
<sequence>MRKIILAALLAVTATQAEAQSLEQQVHKQANELAKAKQLLNHADVNVRSAALSNMLQSKDTAMRELAYAVGFSSADDVARAITLSHRFNETQLLRVELGEGDDRNANRLRESLGGVLNVQVRGYDEHNGRFEVRQFSGSHNGVGEVAGIQVTLSQNACSAKFELDDSSLLRGNVVCGGISLPATIDLF</sequence>
<evidence type="ECO:0000256" key="1">
    <source>
        <dbReference type="SAM" id="Coils"/>
    </source>
</evidence>
<dbReference type="AlphaFoldDB" id="A0A432XKW8"/>
<evidence type="ECO:0000313" key="3">
    <source>
        <dbReference type="EMBL" id="RUO49336.1"/>
    </source>
</evidence>
<evidence type="ECO:0000256" key="2">
    <source>
        <dbReference type="SAM" id="SignalP"/>
    </source>
</evidence>
<feature type="coiled-coil region" evidence="1">
    <location>
        <begin position="12"/>
        <end position="39"/>
    </location>
</feature>
<reference evidence="4" key="1">
    <citation type="journal article" date="2018" name="Front. Microbiol.">
        <title>Genome-Based Analysis Reveals the Taxonomy and Diversity of the Family Idiomarinaceae.</title>
        <authorList>
            <person name="Liu Y."/>
            <person name="Lai Q."/>
            <person name="Shao Z."/>
        </authorList>
    </citation>
    <scope>NUCLEOTIDE SEQUENCE [LARGE SCALE GENOMIC DNA]</scope>
    <source>
        <strain evidence="4">908033</strain>
    </source>
</reference>
<evidence type="ECO:0000313" key="4">
    <source>
        <dbReference type="Proteomes" id="UP000286985"/>
    </source>
</evidence>
<keyword evidence="2" id="KW-0732">Signal</keyword>
<feature type="chain" id="PRO_5019176515" evidence="2">
    <location>
        <begin position="20"/>
        <end position="188"/>
    </location>
</feature>
<protein>
    <submittedName>
        <fullName evidence="3">Uncharacterized protein</fullName>
    </submittedName>
</protein>
<dbReference type="Proteomes" id="UP000286985">
    <property type="component" value="Unassembled WGS sequence"/>
</dbReference>
<dbReference type="EMBL" id="PIPU01000001">
    <property type="protein sequence ID" value="RUO49336.1"/>
    <property type="molecule type" value="Genomic_DNA"/>
</dbReference>
<keyword evidence="1" id="KW-0175">Coiled coil</keyword>
<gene>
    <name evidence="3" type="ORF">CWE24_02185</name>
</gene>
<keyword evidence="4" id="KW-1185">Reference proteome</keyword>
<proteinExistence type="predicted"/>
<organism evidence="3 4">
    <name type="scientific">Pseudidiomarina donghaiensis</name>
    <dbReference type="NCBI Taxonomy" id="519452"/>
    <lineage>
        <taxon>Bacteria</taxon>
        <taxon>Pseudomonadati</taxon>
        <taxon>Pseudomonadota</taxon>
        <taxon>Gammaproteobacteria</taxon>
        <taxon>Alteromonadales</taxon>
        <taxon>Idiomarinaceae</taxon>
        <taxon>Pseudidiomarina</taxon>
    </lineage>
</organism>